<gene>
    <name evidence="1" type="ORF">FMOSSE_LOCUS7775</name>
</gene>
<keyword evidence="2" id="KW-1185">Reference proteome</keyword>
<dbReference type="EMBL" id="CAJVPP010001880">
    <property type="protein sequence ID" value="CAG8577445.1"/>
    <property type="molecule type" value="Genomic_DNA"/>
</dbReference>
<accession>A0A9N9G2P9</accession>
<feature type="non-terminal residue" evidence="1">
    <location>
        <position position="213"/>
    </location>
</feature>
<name>A0A9N9G2P9_FUNMO</name>
<sequence length="213" mass="24586">MCTIIKGGVVTSIFQTDDHIIKMLVNDCGGHGRALEVLQEILKDRDIQNVNINDMMNDLRIRLYDGYREALMLSPSEARAIAQATLTRHLLKFNKHVPGTNKYPDHIVQPGLIRYIRESNSILKDWSFCDYGDHRSNENLTCPPGSQFWQHFEHFVASFRTLKSRNLNDGELTSISRIHIGARLNGDFEFKNHHLELECAVHQEDKFIKLWKG</sequence>
<protein>
    <submittedName>
        <fullName evidence="1">9447_t:CDS:1</fullName>
    </submittedName>
</protein>
<comment type="caution">
    <text evidence="1">The sequence shown here is derived from an EMBL/GenBank/DDBJ whole genome shotgun (WGS) entry which is preliminary data.</text>
</comment>
<dbReference type="AlphaFoldDB" id="A0A9N9G2P9"/>
<evidence type="ECO:0000313" key="1">
    <source>
        <dbReference type="EMBL" id="CAG8577445.1"/>
    </source>
</evidence>
<reference evidence="1" key="1">
    <citation type="submission" date="2021-06" db="EMBL/GenBank/DDBJ databases">
        <authorList>
            <person name="Kallberg Y."/>
            <person name="Tangrot J."/>
            <person name="Rosling A."/>
        </authorList>
    </citation>
    <scope>NUCLEOTIDE SEQUENCE</scope>
    <source>
        <strain evidence="1">87-6 pot B 2015</strain>
    </source>
</reference>
<evidence type="ECO:0000313" key="2">
    <source>
        <dbReference type="Proteomes" id="UP000789375"/>
    </source>
</evidence>
<dbReference type="Proteomes" id="UP000789375">
    <property type="component" value="Unassembled WGS sequence"/>
</dbReference>
<proteinExistence type="predicted"/>
<organism evidence="1 2">
    <name type="scientific">Funneliformis mosseae</name>
    <name type="common">Endomycorrhizal fungus</name>
    <name type="synonym">Glomus mosseae</name>
    <dbReference type="NCBI Taxonomy" id="27381"/>
    <lineage>
        <taxon>Eukaryota</taxon>
        <taxon>Fungi</taxon>
        <taxon>Fungi incertae sedis</taxon>
        <taxon>Mucoromycota</taxon>
        <taxon>Glomeromycotina</taxon>
        <taxon>Glomeromycetes</taxon>
        <taxon>Glomerales</taxon>
        <taxon>Glomeraceae</taxon>
        <taxon>Funneliformis</taxon>
    </lineage>
</organism>